<sequence length="277" mass="31380">LHYFFQGSATLLCLLGVTWIFGFLTVINGTGGVVFAWIFTILNCTQGVFIFILHVVMNEKVCSTLARWLRSGICCLPDKTSIDNSKEYTSSRHRIMNIVKANCHSSSTPNTASTDDKEKQLTPISKTSRFIINSSLFCKIECLSYKYKSKRRLQNHLTIKQVATSCQSPQFYHFLSGKTNEWLRCVTVDSYGSPLSSRRLSGNTDTIHDDSMSNDLRYITSTDYDAFPDELLSDFSSSQMSAHRESVEKHAPVKRKKFPLGASEYERGSKDVIVERF</sequence>
<dbReference type="STRING" id="6313.A0A0K0DPQ8"/>
<dbReference type="PANTHER" id="PTHR12011:SF347">
    <property type="entry name" value="FI21270P1-RELATED"/>
    <property type="match status" value="1"/>
</dbReference>
<evidence type="ECO:0000256" key="1">
    <source>
        <dbReference type="ARBA" id="ARBA00004141"/>
    </source>
</evidence>
<comment type="subcellular location">
    <subcellularLocation>
        <location evidence="1">Membrane</location>
        <topology evidence="1">Multi-pass membrane protein</topology>
    </subcellularLocation>
</comment>
<keyword evidence="3 5" id="KW-1133">Transmembrane helix</keyword>
<reference evidence="7" key="2">
    <citation type="submission" date="2017-02" db="UniProtKB">
        <authorList>
            <consortium name="WormBaseParasite"/>
        </authorList>
    </citation>
    <scope>IDENTIFICATION</scope>
</reference>
<dbReference type="Gene3D" id="1.20.1070.10">
    <property type="entry name" value="Rhodopsin 7-helix transmembrane proteins"/>
    <property type="match status" value="1"/>
</dbReference>
<protein>
    <submittedName>
        <fullName evidence="7">G_PROTEIN_RECEP_F2_4 domain-containing protein</fullName>
    </submittedName>
</protein>
<dbReference type="GO" id="GO:0004930">
    <property type="term" value="F:G protein-coupled receptor activity"/>
    <property type="evidence" value="ECO:0007669"/>
    <property type="project" value="InterPro"/>
</dbReference>
<evidence type="ECO:0000256" key="2">
    <source>
        <dbReference type="ARBA" id="ARBA00022692"/>
    </source>
</evidence>
<organism evidence="6 7">
    <name type="scientific">Angiostrongylus cantonensis</name>
    <name type="common">Rat lungworm</name>
    <dbReference type="NCBI Taxonomy" id="6313"/>
    <lineage>
        <taxon>Eukaryota</taxon>
        <taxon>Metazoa</taxon>
        <taxon>Ecdysozoa</taxon>
        <taxon>Nematoda</taxon>
        <taxon>Chromadorea</taxon>
        <taxon>Rhabditida</taxon>
        <taxon>Rhabditina</taxon>
        <taxon>Rhabditomorpha</taxon>
        <taxon>Strongyloidea</taxon>
        <taxon>Metastrongylidae</taxon>
        <taxon>Angiostrongylus</taxon>
    </lineage>
</organism>
<keyword evidence="6" id="KW-1185">Reference proteome</keyword>
<evidence type="ECO:0000313" key="6">
    <source>
        <dbReference type="Proteomes" id="UP000035642"/>
    </source>
</evidence>
<dbReference type="AlphaFoldDB" id="A0A0K0DPQ8"/>
<dbReference type="WBParaSite" id="ACAC_0001374701-mRNA-1">
    <property type="protein sequence ID" value="ACAC_0001374701-mRNA-1"/>
    <property type="gene ID" value="ACAC_0001374701"/>
</dbReference>
<evidence type="ECO:0000313" key="7">
    <source>
        <dbReference type="WBParaSite" id="ACAC_0001374701-mRNA-1"/>
    </source>
</evidence>
<dbReference type="Pfam" id="PF00002">
    <property type="entry name" value="7tm_2"/>
    <property type="match status" value="1"/>
</dbReference>
<dbReference type="Proteomes" id="UP000035642">
    <property type="component" value="Unassembled WGS sequence"/>
</dbReference>
<feature type="transmembrane region" description="Helical" evidence="5">
    <location>
        <begin position="6"/>
        <end position="27"/>
    </location>
</feature>
<proteinExistence type="predicted"/>
<dbReference type="GO" id="GO:0005886">
    <property type="term" value="C:plasma membrane"/>
    <property type="evidence" value="ECO:0007669"/>
    <property type="project" value="TreeGrafter"/>
</dbReference>
<keyword evidence="2 5" id="KW-0812">Transmembrane</keyword>
<evidence type="ECO:0000256" key="5">
    <source>
        <dbReference type="SAM" id="Phobius"/>
    </source>
</evidence>
<dbReference type="InterPro" id="IPR000832">
    <property type="entry name" value="GPCR_2_secretin-like"/>
</dbReference>
<evidence type="ECO:0000256" key="3">
    <source>
        <dbReference type="ARBA" id="ARBA00022989"/>
    </source>
</evidence>
<dbReference type="PANTHER" id="PTHR12011">
    <property type="entry name" value="ADHESION G-PROTEIN COUPLED RECEPTOR"/>
    <property type="match status" value="1"/>
</dbReference>
<reference evidence="6" key="1">
    <citation type="submission" date="2012-09" db="EMBL/GenBank/DDBJ databases">
        <authorList>
            <person name="Martin A.A."/>
        </authorList>
    </citation>
    <scope>NUCLEOTIDE SEQUENCE</scope>
</reference>
<keyword evidence="4 5" id="KW-0472">Membrane</keyword>
<name>A0A0K0DPQ8_ANGCA</name>
<feature type="transmembrane region" description="Helical" evidence="5">
    <location>
        <begin position="34"/>
        <end position="57"/>
    </location>
</feature>
<evidence type="ECO:0000256" key="4">
    <source>
        <dbReference type="ARBA" id="ARBA00023136"/>
    </source>
</evidence>
<accession>A0A0K0DPQ8</accession>